<dbReference type="RefSeq" id="WP_289999074.1">
    <property type="nucleotide sequence ID" value="NZ_JAUEPH010000002.1"/>
</dbReference>
<name>A0ABT7YAI3_9BACT</name>
<dbReference type="InterPro" id="IPR006140">
    <property type="entry name" value="D-isomer_DH_NAD-bd"/>
</dbReference>
<dbReference type="InterPro" id="IPR036291">
    <property type="entry name" value="NAD(P)-bd_dom_sf"/>
</dbReference>
<protein>
    <submittedName>
        <fullName evidence="5">NAD(P)-dependent oxidoreductase</fullName>
    </submittedName>
</protein>
<feature type="domain" description="D-isomer specific 2-hydroxyacid dehydrogenase catalytic" evidence="3">
    <location>
        <begin position="3"/>
        <end position="306"/>
    </location>
</feature>
<feature type="domain" description="D-isomer specific 2-hydroxyacid dehydrogenase NAD-binding" evidence="4">
    <location>
        <begin position="106"/>
        <end position="286"/>
    </location>
</feature>
<dbReference type="Pfam" id="PF02826">
    <property type="entry name" value="2-Hacid_dh_C"/>
    <property type="match status" value="1"/>
</dbReference>
<keyword evidence="1 2" id="KW-0560">Oxidoreductase</keyword>
<evidence type="ECO:0000313" key="6">
    <source>
        <dbReference type="Proteomes" id="UP001171916"/>
    </source>
</evidence>
<comment type="caution">
    <text evidence="5">The sequence shown here is derived from an EMBL/GenBank/DDBJ whole genome shotgun (WGS) entry which is preliminary data.</text>
</comment>
<dbReference type="InterPro" id="IPR006139">
    <property type="entry name" value="D-isomer_2_OHA_DH_cat_dom"/>
</dbReference>
<dbReference type="SUPFAM" id="SSF52283">
    <property type="entry name" value="Formate/glycerate dehydrogenase catalytic domain-like"/>
    <property type="match status" value="1"/>
</dbReference>
<evidence type="ECO:0000259" key="3">
    <source>
        <dbReference type="Pfam" id="PF00389"/>
    </source>
</evidence>
<keyword evidence="6" id="KW-1185">Reference proteome</keyword>
<reference evidence="5" key="1">
    <citation type="submission" date="2023-06" db="EMBL/GenBank/DDBJ databases">
        <title>Robiginitalea aurantiacus sp. nov. and Algoriphagus sediminis sp. nov., isolated from coastal sediment.</title>
        <authorList>
            <person name="Zhou Z.Y."/>
            <person name="An J."/>
            <person name="Jia Y.W."/>
            <person name="Du Z.J."/>
        </authorList>
    </citation>
    <scope>NUCLEOTIDE SEQUENCE</scope>
    <source>
        <strain evidence="5">C2-7</strain>
    </source>
</reference>
<dbReference type="PANTHER" id="PTHR10996">
    <property type="entry name" value="2-HYDROXYACID DEHYDROGENASE-RELATED"/>
    <property type="match status" value="1"/>
</dbReference>
<dbReference type="InterPro" id="IPR050223">
    <property type="entry name" value="D-isomer_2-hydroxyacid_DH"/>
</dbReference>
<comment type="similarity">
    <text evidence="2">Belongs to the D-isomer specific 2-hydroxyacid dehydrogenase family.</text>
</comment>
<gene>
    <name evidence="5" type="ORF">QVH07_05115</name>
</gene>
<sequence length="310" mass="35388">MKVLIIDEMHKSIITLLEEINLKADYRPLIKREEILEIIDGYEGIFIRSKTSMDRELLEKGKNLKFIARAGAGLEKIDQDYVKSRNIELFHAAKGNRDAVAEQAIGGLLALFNHLLKADREVRKGVWDREGNRGIELKGKTVGIFGYGNMGKAFAKRLKGFDVEVLAYDKYKSGFGDRDVKEVSMEELQEKAEILSIHVPLTDETRMFFDDKVISGFKKPIWLINTARGEVISFSSINRALDKGQILGAILDVLENEKFDQFTPAQKEEFDRLASRENVLFTPHVAGWTFESYEKINEVLVKQIRKKFGL</sequence>
<dbReference type="SUPFAM" id="SSF51735">
    <property type="entry name" value="NAD(P)-binding Rossmann-fold domains"/>
    <property type="match status" value="1"/>
</dbReference>
<evidence type="ECO:0000256" key="2">
    <source>
        <dbReference type="RuleBase" id="RU003719"/>
    </source>
</evidence>
<dbReference type="EMBL" id="JAUEPH010000002">
    <property type="protein sequence ID" value="MDN3203513.1"/>
    <property type="molecule type" value="Genomic_DNA"/>
</dbReference>
<evidence type="ECO:0000259" key="4">
    <source>
        <dbReference type="Pfam" id="PF02826"/>
    </source>
</evidence>
<evidence type="ECO:0000256" key="1">
    <source>
        <dbReference type="ARBA" id="ARBA00023002"/>
    </source>
</evidence>
<accession>A0ABT7YAI3</accession>
<evidence type="ECO:0000313" key="5">
    <source>
        <dbReference type="EMBL" id="MDN3203513.1"/>
    </source>
</evidence>
<dbReference type="Proteomes" id="UP001171916">
    <property type="component" value="Unassembled WGS sequence"/>
</dbReference>
<proteinExistence type="inferred from homology"/>
<organism evidence="5 6">
    <name type="scientific">Algoriphagus sediminis</name>
    <dbReference type="NCBI Taxonomy" id="3057113"/>
    <lineage>
        <taxon>Bacteria</taxon>
        <taxon>Pseudomonadati</taxon>
        <taxon>Bacteroidota</taxon>
        <taxon>Cytophagia</taxon>
        <taxon>Cytophagales</taxon>
        <taxon>Cyclobacteriaceae</taxon>
        <taxon>Algoriphagus</taxon>
    </lineage>
</organism>
<dbReference type="Pfam" id="PF00389">
    <property type="entry name" value="2-Hacid_dh"/>
    <property type="match status" value="1"/>
</dbReference>
<dbReference type="Gene3D" id="3.40.50.720">
    <property type="entry name" value="NAD(P)-binding Rossmann-like Domain"/>
    <property type="match status" value="2"/>
</dbReference>